<evidence type="ECO:0000313" key="1">
    <source>
        <dbReference type="EMBL" id="NSJ86291.1"/>
    </source>
</evidence>
<keyword evidence="2" id="KW-1185">Reference proteome</keyword>
<dbReference type="EMBL" id="JAAITA010000010">
    <property type="protein sequence ID" value="NSJ86291.1"/>
    <property type="molecule type" value="Genomic_DNA"/>
</dbReference>
<gene>
    <name evidence="1" type="ORF">G5A70_08965</name>
</gene>
<organism evidence="1 2">
    <name type="scientific">Blautia hansenii</name>
    <name type="common">Ruminococcus hansenii</name>
    <dbReference type="NCBI Taxonomy" id="1322"/>
    <lineage>
        <taxon>Bacteria</taxon>
        <taxon>Bacillati</taxon>
        <taxon>Bacillota</taxon>
        <taxon>Clostridia</taxon>
        <taxon>Lachnospirales</taxon>
        <taxon>Lachnospiraceae</taxon>
        <taxon>Blautia</taxon>
    </lineage>
</organism>
<name>A0ABX2I783_BLAHA</name>
<dbReference type="PANTHER" id="PTHR34825:SF1">
    <property type="entry name" value="AAA-ATPASE-LIKE DOMAIN-CONTAINING PROTEIN"/>
    <property type="match status" value="1"/>
</dbReference>
<evidence type="ECO:0000313" key="2">
    <source>
        <dbReference type="Proteomes" id="UP000822142"/>
    </source>
</evidence>
<proteinExistence type="predicted"/>
<dbReference type="Proteomes" id="UP000822142">
    <property type="component" value="Unassembled WGS sequence"/>
</dbReference>
<dbReference type="PANTHER" id="PTHR34825">
    <property type="entry name" value="CONSERVED PROTEIN, WITH A WEAK D-GALACTARATE DEHYDRATASE/ALTRONATE HYDROLASE DOMAIN"/>
    <property type="match status" value="1"/>
</dbReference>
<protein>
    <submittedName>
        <fullName evidence="1">AAA family ATPase</fullName>
    </submittedName>
</protein>
<sequence length="327" mass="37563">MLRRVSIGYQEFEDIISNNLFLKEYGLSDKFREVKRWYDGFTFGNKTDIYNPWSVIHYLDKQKVGPYWANTSSNSLIGKVIREGSCQIKESFECLLAGESITTQMDEQIVYHQLDLDENAIWSLFLASGYLKIAGSKEQEMPYGDWKQTYELSITNFEVMVMFRDMVRGWFASSASNYNAFIKALLRDDLKAMNAYMNRTALATFSFFDSGNKPSGESEPERFYHGFVLGLMVELENRYTITSNRESGFGRYDVILEPKNKTDDAIILEFKVQDTDDEKSLSDTVKAALAQIRSKKYDVSLTAKGISESRIRKYGFAFHGKKVLIGS</sequence>
<dbReference type="InterPro" id="IPR012547">
    <property type="entry name" value="PDDEXK_9"/>
</dbReference>
<accession>A0ABX2I783</accession>
<reference evidence="1 2" key="1">
    <citation type="journal article" date="2020" name="Cell Host Microbe">
        <title>Functional and Genomic Variation between Human-Derived Isolates of Lachnospiraceae Reveals Inter- and Intra-Species Diversity.</title>
        <authorList>
            <person name="Sorbara M.T."/>
            <person name="Littmann E.R."/>
            <person name="Fontana E."/>
            <person name="Moody T.U."/>
            <person name="Kohout C.E."/>
            <person name="Gjonbalaj M."/>
            <person name="Eaton V."/>
            <person name="Seok R."/>
            <person name="Leiner I.M."/>
            <person name="Pamer E.G."/>
        </authorList>
    </citation>
    <scope>NUCLEOTIDE SEQUENCE [LARGE SCALE GENOMIC DNA]</scope>
    <source>
        <strain evidence="1 2">MSK.15.26</strain>
    </source>
</reference>
<dbReference type="Pfam" id="PF08011">
    <property type="entry name" value="PDDEXK_9"/>
    <property type="match status" value="1"/>
</dbReference>
<comment type="caution">
    <text evidence="1">The sequence shown here is derived from an EMBL/GenBank/DDBJ whole genome shotgun (WGS) entry which is preliminary data.</text>
</comment>